<dbReference type="EMBL" id="JADPRT010000006">
    <property type="protein sequence ID" value="MBF9069808.1"/>
    <property type="molecule type" value="Genomic_DNA"/>
</dbReference>
<name>A0A931B3V0_9ACTN</name>
<proteinExistence type="predicted"/>
<dbReference type="GO" id="GO:0005886">
    <property type="term" value="C:plasma membrane"/>
    <property type="evidence" value="ECO:0007669"/>
    <property type="project" value="UniProtKB-SubCell"/>
</dbReference>
<evidence type="ECO:0000256" key="5">
    <source>
        <dbReference type="ARBA" id="ARBA00023136"/>
    </source>
</evidence>
<comment type="caution">
    <text evidence="8">The sequence shown here is derived from an EMBL/GenBank/DDBJ whole genome shotgun (WGS) entry which is preliminary data.</text>
</comment>
<dbReference type="AlphaFoldDB" id="A0A931B3V0"/>
<feature type="region of interest" description="Disordered" evidence="6">
    <location>
        <begin position="306"/>
        <end position="342"/>
    </location>
</feature>
<feature type="transmembrane region" description="Helical" evidence="7">
    <location>
        <begin position="178"/>
        <end position="203"/>
    </location>
</feature>
<feature type="transmembrane region" description="Helical" evidence="7">
    <location>
        <begin position="215"/>
        <end position="235"/>
    </location>
</feature>
<accession>A0A931B3V0</accession>
<evidence type="ECO:0000256" key="1">
    <source>
        <dbReference type="ARBA" id="ARBA00004651"/>
    </source>
</evidence>
<keyword evidence="2" id="KW-1003">Cell membrane</keyword>
<protein>
    <submittedName>
        <fullName evidence="8">YihY/virulence factor BrkB family protein</fullName>
    </submittedName>
</protein>
<dbReference type="RefSeq" id="WP_196194953.1">
    <property type="nucleotide sequence ID" value="NZ_JADPRT010000006.1"/>
</dbReference>
<sequence>MNAVERAVRRIDAWQQRHRAPGFVLGVVHKFGDDRCGQLAALITYYAFAALFPLLLLLTTALGFALRGNPSLRADVLNSALADFPVIGDQLRANVHSLQGSLIAVTFGCLGLLYGSLGLAQSLQFAMAQVWNMPNVRRPGYLPRMARSLVLILTLGVGLLLVSTGTALLSGLSGPGPVVTALGLLGSAVLNTGLYLACFRLLTPHDVPWRRLLPGCLLAGPCWTALQVFGGVLVAHELRHTTQVYGVFGTVLGLLWWIYLGAQLSLYGAEVNVVAMRRLWPRSLVQPPLTRADEHVLDAIALQERRRPEQRVESHFRRDPARGRRHPEPREKEPPKHGPAKT</sequence>
<evidence type="ECO:0000256" key="3">
    <source>
        <dbReference type="ARBA" id="ARBA00022692"/>
    </source>
</evidence>
<dbReference type="InterPro" id="IPR017039">
    <property type="entry name" value="Virul_fac_BrkB"/>
</dbReference>
<feature type="transmembrane region" description="Helical" evidence="7">
    <location>
        <begin position="247"/>
        <end position="269"/>
    </location>
</feature>
<evidence type="ECO:0000313" key="9">
    <source>
        <dbReference type="Proteomes" id="UP000657385"/>
    </source>
</evidence>
<dbReference type="Proteomes" id="UP000657385">
    <property type="component" value="Unassembled WGS sequence"/>
</dbReference>
<dbReference type="Pfam" id="PF03631">
    <property type="entry name" value="Virul_fac_BrkB"/>
    <property type="match status" value="1"/>
</dbReference>
<gene>
    <name evidence="8" type="ORF">I2501_17440</name>
</gene>
<organism evidence="8 9">
    <name type="scientific">Streptacidiphilus fuscans</name>
    <dbReference type="NCBI Taxonomy" id="2789292"/>
    <lineage>
        <taxon>Bacteria</taxon>
        <taxon>Bacillati</taxon>
        <taxon>Actinomycetota</taxon>
        <taxon>Actinomycetes</taxon>
        <taxon>Kitasatosporales</taxon>
        <taxon>Streptomycetaceae</taxon>
        <taxon>Streptacidiphilus</taxon>
    </lineage>
</organism>
<dbReference type="PANTHER" id="PTHR30213:SF1">
    <property type="entry name" value="INNER MEMBRANE PROTEIN YHJD"/>
    <property type="match status" value="1"/>
</dbReference>
<evidence type="ECO:0000313" key="8">
    <source>
        <dbReference type="EMBL" id="MBF9069808.1"/>
    </source>
</evidence>
<feature type="transmembrane region" description="Helical" evidence="7">
    <location>
        <begin position="39"/>
        <end position="66"/>
    </location>
</feature>
<evidence type="ECO:0000256" key="4">
    <source>
        <dbReference type="ARBA" id="ARBA00022989"/>
    </source>
</evidence>
<feature type="transmembrane region" description="Helical" evidence="7">
    <location>
        <begin position="102"/>
        <end position="128"/>
    </location>
</feature>
<feature type="transmembrane region" description="Helical" evidence="7">
    <location>
        <begin position="149"/>
        <end position="172"/>
    </location>
</feature>
<keyword evidence="4 7" id="KW-1133">Transmembrane helix</keyword>
<feature type="compositionally biased region" description="Basic and acidic residues" evidence="6">
    <location>
        <begin position="306"/>
        <end position="336"/>
    </location>
</feature>
<reference evidence="8" key="1">
    <citation type="submission" date="2020-11" db="EMBL/GenBank/DDBJ databases">
        <title>Isolation and identification of active actinomycetes.</title>
        <authorList>
            <person name="Yu B."/>
        </authorList>
    </citation>
    <scope>NUCLEOTIDE SEQUENCE</scope>
    <source>
        <strain evidence="8">NEAU-YB345</strain>
    </source>
</reference>
<evidence type="ECO:0000256" key="7">
    <source>
        <dbReference type="SAM" id="Phobius"/>
    </source>
</evidence>
<comment type="subcellular location">
    <subcellularLocation>
        <location evidence="1">Cell membrane</location>
        <topology evidence="1">Multi-pass membrane protein</topology>
    </subcellularLocation>
</comment>
<dbReference type="PANTHER" id="PTHR30213">
    <property type="entry name" value="INNER MEMBRANE PROTEIN YHJD"/>
    <property type="match status" value="1"/>
</dbReference>
<keyword evidence="5 7" id="KW-0472">Membrane</keyword>
<evidence type="ECO:0000256" key="2">
    <source>
        <dbReference type="ARBA" id="ARBA00022475"/>
    </source>
</evidence>
<keyword evidence="3 7" id="KW-0812">Transmembrane</keyword>
<keyword evidence="9" id="KW-1185">Reference proteome</keyword>
<evidence type="ECO:0000256" key="6">
    <source>
        <dbReference type="SAM" id="MobiDB-lite"/>
    </source>
</evidence>